<accession>A0A8T0BGA8</accession>
<feature type="signal peptide" evidence="1">
    <location>
        <begin position="1"/>
        <end position="19"/>
    </location>
</feature>
<proteinExistence type="predicted"/>
<dbReference type="EMBL" id="JABFDY010000006">
    <property type="protein sequence ID" value="KAF7706108.1"/>
    <property type="molecule type" value="Genomic_DNA"/>
</dbReference>
<dbReference type="Proteomes" id="UP000606274">
    <property type="component" value="Unassembled WGS sequence"/>
</dbReference>
<evidence type="ECO:0000313" key="3">
    <source>
        <dbReference type="Proteomes" id="UP000606274"/>
    </source>
</evidence>
<keyword evidence="3" id="KW-1185">Reference proteome</keyword>
<reference evidence="2" key="1">
    <citation type="submission" date="2020-08" db="EMBL/GenBank/DDBJ databases">
        <title>Chromosome-level assembly of Southern catfish (Silurus meridionalis) provides insights into visual adaptation to the nocturnal and benthic lifestyles.</title>
        <authorList>
            <person name="Zhang Y."/>
            <person name="Wang D."/>
            <person name="Peng Z."/>
        </authorList>
    </citation>
    <scope>NUCLEOTIDE SEQUENCE</scope>
    <source>
        <strain evidence="2">SWU-2019-XX</strain>
        <tissue evidence="2">Muscle</tissue>
    </source>
</reference>
<organism evidence="2 3">
    <name type="scientific">Silurus meridionalis</name>
    <name type="common">Southern catfish</name>
    <name type="synonym">Silurus soldatovi meridionalis</name>
    <dbReference type="NCBI Taxonomy" id="175797"/>
    <lineage>
        <taxon>Eukaryota</taxon>
        <taxon>Metazoa</taxon>
        <taxon>Chordata</taxon>
        <taxon>Craniata</taxon>
        <taxon>Vertebrata</taxon>
        <taxon>Euteleostomi</taxon>
        <taxon>Actinopterygii</taxon>
        <taxon>Neopterygii</taxon>
        <taxon>Teleostei</taxon>
        <taxon>Ostariophysi</taxon>
        <taxon>Siluriformes</taxon>
        <taxon>Siluridae</taxon>
        <taxon>Silurus</taxon>
    </lineage>
</organism>
<feature type="chain" id="PRO_5035888584" evidence="1">
    <location>
        <begin position="20"/>
        <end position="113"/>
    </location>
</feature>
<name>A0A8T0BGA8_SILME</name>
<dbReference type="AlphaFoldDB" id="A0A8T0BGA8"/>
<evidence type="ECO:0000313" key="2">
    <source>
        <dbReference type="EMBL" id="KAF7706108.1"/>
    </source>
</evidence>
<keyword evidence="1" id="KW-0732">Signal</keyword>
<evidence type="ECO:0000256" key="1">
    <source>
        <dbReference type="SAM" id="SignalP"/>
    </source>
</evidence>
<comment type="caution">
    <text evidence="2">The sequence shown here is derived from an EMBL/GenBank/DDBJ whole genome shotgun (WGS) entry which is preliminary data.</text>
</comment>
<sequence length="113" mass="12559">MNGTLKILLLAALTLLVSAQTFDNYRSLPDKLRTHIDKALKKANGNFGSGYHVDFHSIKELVETHDGEELVDCARAFQVSTVIRGKCDKYRIGHFAAFQKSDDNMEIGCIGCL</sequence>
<gene>
    <name evidence="2" type="ORF">HF521_019362</name>
</gene>
<protein>
    <submittedName>
        <fullName evidence="2">Uncharacterized protein</fullName>
    </submittedName>
</protein>